<evidence type="ECO:0000256" key="1">
    <source>
        <dbReference type="SAM" id="Phobius"/>
    </source>
</evidence>
<keyword evidence="1" id="KW-0812">Transmembrane</keyword>
<evidence type="ECO:0000313" key="2">
    <source>
        <dbReference type="EMBL" id="OGY43016.1"/>
    </source>
</evidence>
<organism evidence="2 3">
    <name type="scientific">Candidatus Buchananbacteria bacterium RIFCSPHIGHO2_01_FULL_39_14</name>
    <dbReference type="NCBI Taxonomy" id="1797532"/>
    <lineage>
        <taxon>Bacteria</taxon>
        <taxon>Candidatus Buchananiibacteriota</taxon>
    </lineage>
</organism>
<evidence type="ECO:0000313" key="3">
    <source>
        <dbReference type="Proteomes" id="UP000178930"/>
    </source>
</evidence>
<name>A0A1G1XTS3_9BACT</name>
<protein>
    <submittedName>
        <fullName evidence="2">Uncharacterized protein</fullName>
    </submittedName>
</protein>
<dbReference type="EMBL" id="MHIB01000046">
    <property type="protein sequence ID" value="OGY43016.1"/>
    <property type="molecule type" value="Genomic_DNA"/>
</dbReference>
<feature type="transmembrane region" description="Helical" evidence="1">
    <location>
        <begin position="7"/>
        <end position="26"/>
    </location>
</feature>
<feature type="transmembrane region" description="Helical" evidence="1">
    <location>
        <begin position="46"/>
        <end position="72"/>
    </location>
</feature>
<reference evidence="2 3" key="1">
    <citation type="journal article" date="2016" name="Nat. Commun.">
        <title>Thousands of microbial genomes shed light on interconnected biogeochemical processes in an aquifer system.</title>
        <authorList>
            <person name="Anantharaman K."/>
            <person name="Brown C.T."/>
            <person name="Hug L.A."/>
            <person name="Sharon I."/>
            <person name="Castelle C.J."/>
            <person name="Probst A.J."/>
            <person name="Thomas B.C."/>
            <person name="Singh A."/>
            <person name="Wilkins M.J."/>
            <person name="Karaoz U."/>
            <person name="Brodie E.L."/>
            <person name="Williams K.H."/>
            <person name="Hubbard S.S."/>
            <person name="Banfield J.F."/>
        </authorList>
    </citation>
    <scope>NUCLEOTIDE SEQUENCE [LARGE SCALE GENOMIC DNA]</scope>
</reference>
<sequence>MSGLIAIILTVSIILAVGVSGLSYYLSNQVLQAASHEFADALDWPFASAALIFIISTCIIVNFAYTTIDYYWARVPVMKYRGDVPPSVEEEIAAIKARCPKARFLVDYLVNDPFLVVRNGRFGRCYHLCV</sequence>
<proteinExistence type="predicted"/>
<comment type="caution">
    <text evidence="2">The sequence shown here is derived from an EMBL/GenBank/DDBJ whole genome shotgun (WGS) entry which is preliminary data.</text>
</comment>
<keyword evidence="1" id="KW-0472">Membrane</keyword>
<dbReference type="Proteomes" id="UP000178930">
    <property type="component" value="Unassembled WGS sequence"/>
</dbReference>
<gene>
    <name evidence="2" type="ORF">A2729_05635</name>
</gene>
<keyword evidence="1" id="KW-1133">Transmembrane helix</keyword>
<accession>A0A1G1XTS3</accession>
<dbReference type="AlphaFoldDB" id="A0A1G1XTS3"/>